<evidence type="ECO:0000256" key="2">
    <source>
        <dbReference type="ARBA" id="ARBA00023242"/>
    </source>
</evidence>
<dbReference type="InterPro" id="IPR051219">
    <property type="entry name" value="Heterochromatin_chromo-domain"/>
</dbReference>
<dbReference type="CDD" id="cd00024">
    <property type="entry name" value="CD_CSD"/>
    <property type="match status" value="1"/>
</dbReference>
<dbReference type="InterPro" id="IPR016197">
    <property type="entry name" value="Chromo-like_dom_sf"/>
</dbReference>
<dbReference type="SMART" id="SM00298">
    <property type="entry name" value="CHROMO"/>
    <property type="match status" value="1"/>
</dbReference>
<keyword evidence="5" id="KW-1185">Reference proteome</keyword>
<dbReference type="VEuPathDB" id="MicrosporidiaDB:AAJ76_2100041537"/>
<dbReference type="InterPro" id="IPR000953">
    <property type="entry name" value="Chromo/chromo_shadow_dom"/>
</dbReference>
<dbReference type="PROSITE" id="PS50013">
    <property type="entry name" value="CHROMO_2"/>
    <property type="match status" value="1"/>
</dbReference>
<accession>A0A0F9WDD8</accession>
<dbReference type="PRINTS" id="PR00504">
    <property type="entry name" value="CHROMODOMAIN"/>
</dbReference>
<reference evidence="4 5" key="1">
    <citation type="journal article" date="2015" name="Environ. Microbiol.">
        <title>Genome analyses suggest the presence of polyploidy and recent human-driven expansions in eight global populations of the honeybee pathogen Nosema ceranae.</title>
        <authorList>
            <person name="Pelin A."/>
            <person name="Selman M."/>
            <person name="Aris-Brosou S."/>
            <person name="Farinelli L."/>
            <person name="Corradi N."/>
        </authorList>
    </citation>
    <scope>NUCLEOTIDE SEQUENCE [LARGE SCALE GENOMIC DNA]</scope>
    <source>
        <strain evidence="4 5">PA08 1199</strain>
    </source>
</reference>
<dbReference type="InterPro" id="IPR023779">
    <property type="entry name" value="Chromodomain_CS"/>
</dbReference>
<dbReference type="PANTHER" id="PTHR22812">
    <property type="entry name" value="CHROMOBOX PROTEIN"/>
    <property type="match status" value="1"/>
</dbReference>
<dbReference type="SUPFAM" id="SSF54160">
    <property type="entry name" value="Chromo domain-like"/>
    <property type="match status" value="1"/>
</dbReference>
<evidence type="ECO:0000256" key="1">
    <source>
        <dbReference type="ARBA" id="ARBA00004123"/>
    </source>
</evidence>
<dbReference type="OrthoDB" id="433924at2759"/>
<dbReference type="VEuPathDB" id="MicrosporidiaDB:G9O61_00g014710"/>
<comment type="caution">
    <text evidence="4">The sequence shown here is derived from an EMBL/GenBank/DDBJ whole genome shotgun (WGS) entry which is preliminary data.</text>
</comment>
<dbReference type="AlphaFoldDB" id="A0A0F9WDD8"/>
<keyword evidence="2" id="KW-0539">Nucleus</keyword>
<dbReference type="Pfam" id="PF00385">
    <property type="entry name" value="Chromo"/>
    <property type="match status" value="1"/>
</dbReference>
<dbReference type="RefSeq" id="XP_024331193.1">
    <property type="nucleotide sequence ID" value="XM_024474580.1"/>
</dbReference>
<sequence>MPKKQKVNKVNEDTFAVEKILDRKIIKGIPWYLIKWEGYSDSDNTWEPRENINADELIEDFESKIPLKRKRTRTTKLTENKSDFIAPGKTIQERVTSILDSLQEYYDLNLESIIFKVCDLKIENNIIKTAVVQYTDKSMQEIPYFIVKKEVPKKLFEYYEEAFNKFTHKNS</sequence>
<dbReference type="GO" id="GO:0005634">
    <property type="term" value="C:nucleus"/>
    <property type="evidence" value="ECO:0007669"/>
    <property type="project" value="UniProtKB-SubCell"/>
</dbReference>
<dbReference type="EMBL" id="JPQZ01000021">
    <property type="protein sequence ID" value="KKO75451.1"/>
    <property type="molecule type" value="Genomic_DNA"/>
</dbReference>
<dbReference type="Proteomes" id="UP000034350">
    <property type="component" value="Unassembled WGS sequence"/>
</dbReference>
<evidence type="ECO:0000313" key="4">
    <source>
        <dbReference type="EMBL" id="KKO75451.1"/>
    </source>
</evidence>
<comment type="subcellular location">
    <subcellularLocation>
        <location evidence="1">Nucleus</location>
    </subcellularLocation>
</comment>
<gene>
    <name evidence="4" type="ORF">AAJ76_2100041537</name>
</gene>
<dbReference type="InterPro" id="IPR023780">
    <property type="entry name" value="Chromo_domain"/>
</dbReference>
<name>A0A0F9WDD8_9MICR</name>
<evidence type="ECO:0000259" key="3">
    <source>
        <dbReference type="PROSITE" id="PS50013"/>
    </source>
</evidence>
<dbReference type="VEuPathDB" id="MicrosporidiaDB:NCER_101155"/>
<protein>
    <submittedName>
        <fullName evidence="4">Chromobox protein</fullName>
    </submittedName>
</protein>
<dbReference type="Gene3D" id="2.40.50.40">
    <property type="match status" value="1"/>
</dbReference>
<organism evidence="4 5">
    <name type="scientific">Vairimorpha ceranae</name>
    <dbReference type="NCBI Taxonomy" id="40302"/>
    <lineage>
        <taxon>Eukaryota</taxon>
        <taxon>Fungi</taxon>
        <taxon>Fungi incertae sedis</taxon>
        <taxon>Microsporidia</taxon>
        <taxon>Nosematidae</taxon>
        <taxon>Vairimorpha</taxon>
    </lineage>
</organism>
<evidence type="ECO:0000313" key="5">
    <source>
        <dbReference type="Proteomes" id="UP000034350"/>
    </source>
</evidence>
<feature type="domain" description="Chromo" evidence="3">
    <location>
        <begin position="15"/>
        <end position="73"/>
    </location>
</feature>
<dbReference type="PROSITE" id="PS00598">
    <property type="entry name" value="CHROMO_1"/>
    <property type="match status" value="1"/>
</dbReference>
<dbReference type="InterPro" id="IPR017984">
    <property type="entry name" value="Chromo_dom_subgr"/>
</dbReference>
<dbReference type="GeneID" id="36319505"/>
<proteinExistence type="predicted"/>